<reference evidence="4 5" key="1">
    <citation type="submission" date="2016-10" db="EMBL/GenBank/DDBJ databases">
        <authorList>
            <person name="de Groot N.N."/>
        </authorList>
    </citation>
    <scope>NUCLEOTIDE SEQUENCE [LARGE SCALE GENOMIC DNA]</scope>
    <source>
        <strain evidence="4 5">DSM 1283</strain>
    </source>
</reference>
<dbReference type="SUPFAM" id="SSF53383">
    <property type="entry name" value="PLP-dependent transferases"/>
    <property type="match status" value="1"/>
</dbReference>
<evidence type="ECO:0000313" key="5">
    <source>
        <dbReference type="Proteomes" id="UP000198806"/>
    </source>
</evidence>
<dbReference type="InterPro" id="IPR000192">
    <property type="entry name" value="Aminotrans_V_dom"/>
</dbReference>
<proteinExistence type="predicted"/>
<feature type="domain" description="Aminotransferase class V" evidence="3">
    <location>
        <begin position="2"/>
        <end position="360"/>
    </location>
</feature>
<evidence type="ECO:0000313" key="4">
    <source>
        <dbReference type="EMBL" id="SFO66380.1"/>
    </source>
</evidence>
<dbReference type="Proteomes" id="UP000198806">
    <property type="component" value="Unassembled WGS sequence"/>
</dbReference>
<dbReference type="Gene3D" id="3.40.640.10">
    <property type="entry name" value="Type I PLP-dependent aspartate aminotransferase-like (Major domain)"/>
    <property type="match status" value="1"/>
</dbReference>
<keyword evidence="5" id="KW-1185">Reference proteome</keyword>
<dbReference type="GO" id="GO:0003824">
    <property type="term" value="F:catalytic activity"/>
    <property type="evidence" value="ECO:0007669"/>
    <property type="project" value="UniProtKB-ARBA"/>
</dbReference>
<evidence type="ECO:0000256" key="2">
    <source>
        <dbReference type="ARBA" id="ARBA00022898"/>
    </source>
</evidence>
<name>A0A1I5J182_9FIRM</name>
<dbReference type="EMBL" id="FOWD01000061">
    <property type="protein sequence ID" value="SFO66380.1"/>
    <property type="molecule type" value="Genomic_DNA"/>
</dbReference>
<gene>
    <name evidence="4" type="ORF">SAMN04489757_1612</name>
</gene>
<dbReference type="InterPro" id="IPR016454">
    <property type="entry name" value="Cysteine_dSase"/>
</dbReference>
<dbReference type="Gene3D" id="3.90.1150.10">
    <property type="entry name" value="Aspartate Aminotransferase, domain 1"/>
    <property type="match status" value="1"/>
</dbReference>
<sequence length="372" mass="41144">MIYLDYAANTPVDPKVLDTFCEVSLKYIGNPNSPYRAGADANERMRQSTIEIGNLLGAKENEVIYTSGASESNNMAIKGMAERYSRYGKHIITTYLEHASVTGPVTALQNSGFEVDFVNISENGQVDLEHLKELIREDTILVSVCYVDSEVGTIQPIEEISKIVHGKSHCYFHVDGTQAVGKIPVTFEPADLMTFSAHKFYGINGSGILLKKESLMLEPLIHGGLSTTTFRSGTPALSLAAALQKALTISLDELDKRYDYVKELNNELRDSLSVYDIVKINTPKEGSPFILNISIKGINTNKLQGELDKENIYVATKSACCAPNTVSRPVYAITKDKKLALSTLRISLSHLTTREEIKEFMDKLDRCLTSMK</sequence>
<accession>A0A1I5J182</accession>
<dbReference type="InterPro" id="IPR015421">
    <property type="entry name" value="PyrdxlP-dep_Trfase_major"/>
</dbReference>
<organism evidence="4 5">
    <name type="scientific">Anaerocolumna aminovalerica</name>
    <dbReference type="NCBI Taxonomy" id="1527"/>
    <lineage>
        <taxon>Bacteria</taxon>
        <taxon>Bacillati</taxon>
        <taxon>Bacillota</taxon>
        <taxon>Clostridia</taxon>
        <taxon>Lachnospirales</taxon>
        <taxon>Lachnospiraceae</taxon>
        <taxon>Anaerocolumna</taxon>
    </lineage>
</organism>
<dbReference type="RefSeq" id="WP_091689150.1">
    <property type="nucleotide sequence ID" value="NZ_BAABFM010000057.1"/>
</dbReference>
<dbReference type="PIRSF" id="PIRSF005572">
    <property type="entry name" value="NifS"/>
    <property type="match status" value="1"/>
</dbReference>
<evidence type="ECO:0000256" key="1">
    <source>
        <dbReference type="ARBA" id="ARBA00001933"/>
    </source>
</evidence>
<dbReference type="AlphaFoldDB" id="A0A1I5J182"/>
<dbReference type="PANTHER" id="PTHR11601:SF50">
    <property type="entry name" value="CYSTEINE DESULFURASE ISCS 2-RELATED"/>
    <property type="match status" value="1"/>
</dbReference>
<dbReference type="InterPro" id="IPR015422">
    <property type="entry name" value="PyrdxlP-dep_Trfase_small"/>
</dbReference>
<evidence type="ECO:0000259" key="3">
    <source>
        <dbReference type="Pfam" id="PF00266"/>
    </source>
</evidence>
<protein>
    <submittedName>
        <fullName evidence="4">Cysteine desulfurase</fullName>
    </submittedName>
</protein>
<dbReference type="OrthoDB" id="9808002at2"/>
<dbReference type="PANTHER" id="PTHR11601">
    <property type="entry name" value="CYSTEINE DESULFURYLASE FAMILY MEMBER"/>
    <property type="match status" value="1"/>
</dbReference>
<comment type="cofactor">
    <cofactor evidence="1">
        <name>pyridoxal 5'-phosphate</name>
        <dbReference type="ChEBI" id="CHEBI:597326"/>
    </cofactor>
</comment>
<dbReference type="InterPro" id="IPR015424">
    <property type="entry name" value="PyrdxlP-dep_Trfase"/>
</dbReference>
<dbReference type="STRING" id="1527.SAMN04489757_1612"/>
<dbReference type="Pfam" id="PF00266">
    <property type="entry name" value="Aminotran_5"/>
    <property type="match status" value="1"/>
</dbReference>
<keyword evidence="2" id="KW-0663">Pyridoxal phosphate</keyword>